<accession>A0A423HE78</accession>
<reference evidence="1 2" key="1">
    <citation type="submission" date="2016-10" db="EMBL/GenBank/DDBJ databases">
        <title>Comparative genome analysis of multiple Pseudomonas spp. focuses on biocontrol and plant growth promoting traits.</title>
        <authorList>
            <person name="Tao X.-Y."/>
            <person name="Taylor C.G."/>
        </authorList>
    </citation>
    <scope>NUCLEOTIDE SEQUENCE [LARGE SCALE GENOMIC DNA]</scope>
    <source>
        <strain evidence="1 2">38D7</strain>
    </source>
</reference>
<sequence>MPIPRINFSNAAEKAKHDKVANLQKQMNKLYSQIKKADERSKTPLERQFENLVQEMSLLVQSLFDLGDFDKEIPTVKELYGSL</sequence>
<dbReference type="Proteomes" id="UP000285636">
    <property type="component" value="Unassembled WGS sequence"/>
</dbReference>
<proteinExistence type="predicted"/>
<name>A0A423HE78_9PSED</name>
<protein>
    <submittedName>
        <fullName evidence="1">Uncharacterized protein</fullName>
    </submittedName>
</protein>
<comment type="caution">
    <text evidence="1">The sequence shown here is derived from an EMBL/GenBank/DDBJ whole genome shotgun (WGS) entry which is preliminary data.</text>
</comment>
<evidence type="ECO:0000313" key="2">
    <source>
        <dbReference type="Proteomes" id="UP000285636"/>
    </source>
</evidence>
<organism evidence="1 2">
    <name type="scientific">Pseudomonas brassicacearum</name>
    <dbReference type="NCBI Taxonomy" id="930166"/>
    <lineage>
        <taxon>Bacteria</taxon>
        <taxon>Pseudomonadati</taxon>
        <taxon>Pseudomonadota</taxon>
        <taxon>Gammaproteobacteria</taxon>
        <taxon>Pseudomonadales</taxon>
        <taxon>Pseudomonadaceae</taxon>
        <taxon>Pseudomonas</taxon>
    </lineage>
</organism>
<evidence type="ECO:0000313" key="1">
    <source>
        <dbReference type="EMBL" id="RON11512.1"/>
    </source>
</evidence>
<dbReference type="AlphaFoldDB" id="A0A423HE78"/>
<gene>
    <name evidence="1" type="ORF">BK660_29625</name>
</gene>
<dbReference type="EMBL" id="MOBK01000248">
    <property type="protein sequence ID" value="RON11512.1"/>
    <property type="molecule type" value="Genomic_DNA"/>
</dbReference>